<dbReference type="OrthoDB" id="4552598at2"/>
<evidence type="ECO:0000313" key="4">
    <source>
        <dbReference type="EMBL" id="TNU73602.1"/>
    </source>
</evidence>
<evidence type="ECO:0000256" key="2">
    <source>
        <dbReference type="SAM" id="Phobius"/>
    </source>
</evidence>
<feature type="transmembrane region" description="Helical" evidence="2">
    <location>
        <begin position="249"/>
        <end position="270"/>
    </location>
</feature>
<organism evidence="4 5">
    <name type="scientific">Miniimonas arenae</name>
    <dbReference type="NCBI Taxonomy" id="676201"/>
    <lineage>
        <taxon>Bacteria</taxon>
        <taxon>Bacillati</taxon>
        <taxon>Actinomycetota</taxon>
        <taxon>Actinomycetes</taxon>
        <taxon>Micrococcales</taxon>
        <taxon>Beutenbergiaceae</taxon>
        <taxon>Miniimonas</taxon>
    </lineage>
</organism>
<feature type="transmembrane region" description="Helical" evidence="2">
    <location>
        <begin position="118"/>
        <end position="136"/>
    </location>
</feature>
<dbReference type="Proteomes" id="UP000313849">
    <property type="component" value="Unassembled WGS sequence"/>
</dbReference>
<evidence type="ECO:0000313" key="5">
    <source>
        <dbReference type="Proteomes" id="UP000313849"/>
    </source>
</evidence>
<dbReference type="InterPro" id="IPR009597">
    <property type="entry name" value="DUF1206"/>
</dbReference>
<reference evidence="4 5" key="1">
    <citation type="submission" date="2019-06" db="EMBL/GenBank/DDBJ databases">
        <title>Draft genome sequence of Miniimonas arenae KCTC 19750T isolated from sea sand.</title>
        <authorList>
            <person name="Park S.-J."/>
        </authorList>
    </citation>
    <scope>NUCLEOTIDE SEQUENCE [LARGE SCALE GENOMIC DNA]</scope>
    <source>
        <strain evidence="4 5">KCTC 19750</strain>
    </source>
</reference>
<accession>A0A5C5BC03</accession>
<feature type="transmembrane region" description="Helical" evidence="2">
    <location>
        <begin position="79"/>
        <end position="97"/>
    </location>
</feature>
<comment type="caution">
    <text evidence="4">The sequence shown here is derived from an EMBL/GenBank/DDBJ whole genome shotgun (WGS) entry which is preliminary data.</text>
</comment>
<feature type="domain" description="DUF1206" evidence="3">
    <location>
        <begin position="113"/>
        <end position="181"/>
    </location>
</feature>
<feature type="transmembrane region" description="Helical" evidence="2">
    <location>
        <begin position="208"/>
        <end position="229"/>
    </location>
</feature>
<feature type="domain" description="DUF1206" evidence="3">
    <location>
        <begin position="206"/>
        <end position="274"/>
    </location>
</feature>
<dbReference type="EMBL" id="VENP01000039">
    <property type="protein sequence ID" value="TNU73602.1"/>
    <property type="molecule type" value="Genomic_DNA"/>
</dbReference>
<dbReference type="AlphaFoldDB" id="A0A5C5BC03"/>
<feature type="region of interest" description="Disordered" evidence="1">
    <location>
        <begin position="1"/>
        <end position="26"/>
    </location>
</feature>
<gene>
    <name evidence="4" type="ORF">FH969_10555</name>
</gene>
<keyword evidence="2" id="KW-0812">Transmembrane</keyword>
<dbReference type="Pfam" id="PF06724">
    <property type="entry name" value="DUF1206"/>
    <property type="match status" value="3"/>
</dbReference>
<feature type="compositionally biased region" description="Gly residues" evidence="1">
    <location>
        <begin position="8"/>
        <end position="18"/>
    </location>
</feature>
<feature type="domain" description="DUF1206" evidence="3">
    <location>
        <begin position="38"/>
        <end position="103"/>
    </location>
</feature>
<keyword evidence="2" id="KW-0472">Membrane</keyword>
<keyword evidence="5" id="KW-1185">Reference proteome</keyword>
<feature type="transmembrane region" description="Helical" evidence="2">
    <location>
        <begin position="156"/>
        <end position="177"/>
    </location>
</feature>
<protein>
    <submittedName>
        <fullName evidence="4">DUF1206 domain-containing protein</fullName>
    </submittedName>
</protein>
<keyword evidence="2" id="KW-1133">Transmembrane helix</keyword>
<proteinExistence type="predicted"/>
<dbReference type="RefSeq" id="WP_139987207.1">
    <property type="nucleotide sequence ID" value="NZ_VENP01000039.1"/>
</dbReference>
<feature type="transmembrane region" description="Helical" evidence="2">
    <location>
        <begin position="38"/>
        <end position="59"/>
    </location>
</feature>
<sequence>MTSSTSGSAGGGTSGPSGGVDAARGGRSGDAWEKAARAGYAVSGALHLVLGFLIVSIAFGSGAEADQSSALGTLGHSPLGAGVLWLAAVAFLALGGWQVADAVHHGEPADRAKAAGRGAMYLVLAFVSVSLALGSGGSNGDGQAQGFAGALVQAPAGRLLVGAIGLGILAGGAYHVVKGARKTFLEDLQATPGGQLGRGVRAMGTVGYIAKGVALAVVGVLFVVAAATADPEQAQGIDGAIDSLLGLPGGPAIVVAVGVGFAAYGVYSFARARYARM</sequence>
<name>A0A5C5BC03_9MICO</name>
<evidence type="ECO:0000256" key="1">
    <source>
        <dbReference type="SAM" id="MobiDB-lite"/>
    </source>
</evidence>
<evidence type="ECO:0000259" key="3">
    <source>
        <dbReference type="Pfam" id="PF06724"/>
    </source>
</evidence>